<keyword evidence="8" id="KW-1185">Reference proteome</keyword>
<accession>A0AA36H033</accession>
<dbReference type="PANTHER" id="PTHR13914:SF0">
    <property type="entry name" value="PROLINE DEHYDROGENASE 1, MITOCHONDRIAL"/>
    <property type="match status" value="1"/>
</dbReference>
<comment type="function">
    <text evidence="5">Converts proline to delta-1-pyrroline-5-carboxylate.</text>
</comment>
<comment type="caution">
    <text evidence="7">The sequence shown here is derived from an EMBL/GenBank/DDBJ whole genome shotgun (WGS) entry which is preliminary data.</text>
</comment>
<comment type="cofactor">
    <cofactor evidence="5">
        <name>FAD</name>
        <dbReference type="ChEBI" id="CHEBI:57692"/>
    </cofactor>
</comment>
<evidence type="ECO:0000313" key="8">
    <source>
        <dbReference type="Proteomes" id="UP001176961"/>
    </source>
</evidence>
<sequence length="632" mass="72282">MGLRLLAAQQKAFLRIVRCTSSATQAKQTPETVTATVVPKKILKEEIEQCYSKLDLTFTNTKEAFKSKTNHELLRGYIVLRLCAIESLVKHSQKILAVIRAILGKRLFKRVLKSTFYGQFVAGEDPKEIEPVVERLKRFGVKSILDYSVEADISTEDATKAAEKSKSAAEVSPAAFQSRVHPKTIKDTHERYSAHDEFADRRKGVVGASWRTTTDNGRYKDIELSSDSRTYFYEGEEVCDRNRDIFMGTVDAVADATRGEGFAAIKVTALGRPALLLKLSECIEQAHNFFKTLTGADKIQFSRLGELELSKKLQEFGVKADSEEVREWFKSVDFDNDGYVDFHGWDKILDNNEKLGNMFQVLDLKTGQMEPLIQNLSEDEEKEFANMVRRLITISEHSISKGVRLMVDAEQTYFQPAISRLCIELMRRYNKEKGYIFNTYQAYLRDTKDAIERDLQLARREGWHFGLKLVRGAYMEQERQRASVIGYPDPVNPNYEATSKMYHDCLTRLADEHDKRGRGTVSVMIASHNEETVRFAVNLMRERGIAPSEKIMCFAQLLGMCDHMSFSLGQAGYSVYKYVPYGPVEEVLPYLTRRATENGSILKKATHERDLLRSEFWRRMRHGQLIHRVPAS</sequence>
<dbReference type="Pfam" id="PF01619">
    <property type="entry name" value="Pro_dh"/>
    <property type="match status" value="1"/>
</dbReference>
<dbReference type="GO" id="GO:0005509">
    <property type="term" value="F:calcium ion binding"/>
    <property type="evidence" value="ECO:0007669"/>
    <property type="project" value="InterPro"/>
</dbReference>
<protein>
    <recommendedName>
        <fullName evidence="5">Proline dehydrogenase</fullName>
        <ecNumber evidence="5">1.5.5.2</ecNumber>
    </recommendedName>
</protein>
<comment type="catalytic activity">
    <reaction evidence="5">
        <text>L-proline + a quinone = (S)-1-pyrroline-5-carboxylate + a quinol + H(+)</text>
        <dbReference type="Rhea" id="RHEA:23784"/>
        <dbReference type="ChEBI" id="CHEBI:15378"/>
        <dbReference type="ChEBI" id="CHEBI:17388"/>
        <dbReference type="ChEBI" id="CHEBI:24646"/>
        <dbReference type="ChEBI" id="CHEBI:60039"/>
        <dbReference type="ChEBI" id="CHEBI:132124"/>
        <dbReference type="EC" id="1.5.5.2"/>
    </reaction>
</comment>
<feature type="domain" description="EF-hand" evidence="6">
    <location>
        <begin position="320"/>
        <end position="355"/>
    </location>
</feature>
<name>A0AA36H033_CYLNA</name>
<gene>
    <name evidence="7" type="ORF">CYNAS_LOCUS13191</name>
</gene>
<dbReference type="InterPro" id="IPR015659">
    <property type="entry name" value="Proline_oxidase"/>
</dbReference>
<reference evidence="7" key="1">
    <citation type="submission" date="2023-07" db="EMBL/GenBank/DDBJ databases">
        <authorList>
            <consortium name="CYATHOMIX"/>
        </authorList>
    </citation>
    <scope>NUCLEOTIDE SEQUENCE</scope>
    <source>
        <strain evidence="7">N/A</strain>
    </source>
</reference>
<evidence type="ECO:0000313" key="7">
    <source>
        <dbReference type="EMBL" id="CAJ0601208.1"/>
    </source>
</evidence>
<evidence type="ECO:0000256" key="3">
    <source>
        <dbReference type="ARBA" id="ARBA00023002"/>
    </source>
</evidence>
<dbReference type="InterPro" id="IPR002048">
    <property type="entry name" value="EF_hand_dom"/>
</dbReference>
<dbReference type="Gene3D" id="3.20.20.220">
    <property type="match status" value="2"/>
</dbReference>
<dbReference type="AlphaFoldDB" id="A0AA36H033"/>
<dbReference type="InterPro" id="IPR029041">
    <property type="entry name" value="FAD-linked_oxidoreductase-like"/>
</dbReference>
<evidence type="ECO:0000256" key="2">
    <source>
        <dbReference type="ARBA" id="ARBA00005869"/>
    </source>
</evidence>
<keyword evidence="4 5" id="KW-0642">Proline metabolism</keyword>
<evidence type="ECO:0000256" key="5">
    <source>
        <dbReference type="RuleBase" id="RU364054"/>
    </source>
</evidence>
<dbReference type="EC" id="1.5.5.2" evidence="5"/>
<dbReference type="InterPro" id="IPR011992">
    <property type="entry name" value="EF-hand-dom_pair"/>
</dbReference>
<keyword evidence="5" id="KW-0285">Flavoprotein</keyword>
<dbReference type="GO" id="GO:0005739">
    <property type="term" value="C:mitochondrion"/>
    <property type="evidence" value="ECO:0007669"/>
    <property type="project" value="TreeGrafter"/>
</dbReference>
<organism evidence="7 8">
    <name type="scientific">Cylicocyclus nassatus</name>
    <name type="common">Nematode worm</name>
    <dbReference type="NCBI Taxonomy" id="53992"/>
    <lineage>
        <taxon>Eukaryota</taxon>
        <taxon>Metazoa</taxon>
        <taxon>Ecdysozoa</taxon>
        <taxon>Nematoda</taxon>
        <taxon>Chromadorea</taxon>
        <taxon>Rhabditida</taxon>
        <taxon>Rhabditina</taxon>
        <taxon>Rhabditomorpha</taxon>
        <taxon>Strongyloidea</taxon>
        <taxon>Strongylidae</taxon>
        <taxon>Cylicocyclus</taxon>
    </lineage>
</organism>
<dbReference type="GO" id="GO:0004657">
    <property type="term" value="F:proline dehydrogenase activity"/>
    <property type="evidence" value="ECO:0007669"/>
    <property type="project" value="UniProtKB-EC"/>
</dbReference>
<dbReference type="Proteomes" id="UP001176961">
    <property type="component" value="Unassembled WGS sequence"/>
</dbReference>
<comment type="pathway">
    <text evidence="1">Amino-acid degradation; L-proline degradation into L-glutamate; L-glutamate from L-proline: step 1/2.</text>
</comment>
<dbReference type="EMBL" id="CATQJL010000305">
    <property type="protein sequence ID" value="CAJ0601208.1"/>
    <property type="molecule type" value="Genomic_DNA"/>
</dbReference>
<proteinExistence type="inferred from homology"/>
<dbReference type="FunFam" id="3.20.20.220:FF:000012">
    <property type="entry name" value="Proline dehydrogenase"/>
    <property type="match status" value="1"/>
</dbReference>
<evidence type="ECO:0000259" key="6">
    <source>
        <dbReference type="PROSITE" id="PS50222"/>
    </source>
</evidence>
<dbReference type="SUPFAM" id="SSF51730">
    <property type="entry name" value="FAD-linked oxidoreductase"/>
    <property type="match status" value="1"/>
</dbReference>
<dbReference type="PANTHER" id="PTHR13914">
    <property type="entry name" value="PROLINE OXIDASE"/>
    <property type="match status" value="1"/>
</dbReference>
<dbReference type="PROSITE" id="PS50222">
    <property type="entry name" value="EF_HAND_2"/>
    <property type="match status" value="1"/>
</dbReference>
<comment type="similarity">
    <text evidence="2 5">Belongs to the proline oxidase family.</text>
</comment>
<dbReference type="InterPro" id="IPR002872">
    <property type="entry name" value="Proline_DH_dom"/>
</dbReference>
<dbReference type="GO" id="GO:0071949">
    <property type="term" value="F:FAD binding"/>
    <property type="evidence" value="ECO:0007669"/>
    <property type="project" value="TreeGrafter"/>
</dbReference>
<keyword evidence="3 5" id="KW-0560">Oxidoreductase</keyword>
<evidence type="ECO:0000256" key="4">
    <source>
        <dbReference type="ARBA" id="ARBA00023062"/>
    </source>
</evidence>
<evidence type="ECO:0000256" key="1">
    <source>
        <dbReference type="ARBA" id="ARBA00004739"/>
    </source>
</evidence>
<keyword evidence="5" id="KW-0274">FAD</keyword>
<dbReference type="SUPFAM" id="SSF47473">
    <property type="entry name" value="EF-hand"/>
    <property type="match status" value="1"/>
</dbReference>
<dbReference type="GO" id="GO:0010133">
    <property type="term" value="P:L-proline catabolic process to L-glutamate"/>
    <property type="evidence" value="ECO:0007669"/>
    <property type="project" value="TreeGrafter"/>
</dbReference>